<dbReference type="PANTHER" id="PTHR31600:SF2">
    <property type="entry name" value="GAMETE ENRICHED GENE 10 PROTEIN-RELATED"/>
    <property type="match status" value="1"/>
</dbReference>
<feature type="compositionally biased region" description="Low complexity" evidence="1">
    <location>
        <begin position="1128"/>
        <end position="1138"/>
    </location>
</feature>
<accession>Q245C8</accession>
<feature type="transmembrane region" description="Helical" evidence="2">
    <location>
        <begin position="1160"/>
        <end position="1181"/>
    </location>
</feature>
<feature type="transmembrane region" description="Helical" evidence="2">
    <location>
        <begin position="827"/>
        <end position="852"/>
    </location>
</feature>
<dbReference type="HOGENOM" id="CLU_239410_0_0_1"/>
<dbReference type="GeneID" id="7847098"/>
<keyword evidence="2" id="KW-1133">Transmembrane helix</keyword>
<dbReference type="RefSeq" id="XP_001023681.2">
    <property type="nucleotide sequence ID" value="XM_001023681.2"/>
</dbReference>
<evidence type="ECO:0000313" key="4">
    <source>
        <dbReference type="Proteomes" id="UP000009168"/>
    </source>
</evidence>
<gene>
    <name evidence="3" type="ORF">TTHERM_00732830</name>
</gene>
<name>Q245C8_TETTS</name>
<feature type="transmembrane region" description="Helical" evidence="2">
    <location>
        <begin position="1018"/>
        <end position="1041"/>
    </location>
</feature>
<dbReference type="OrthoDB" id="301332at2759"/>
<evidence type="ECO:0000313" key="3">
    <source>
        <dbReference type="EMBL" id="EAS03436.2"/>
    </source>
</evidence>
<keyword evidence="2 3" id="KW-0812">Transmembrane</keyword>
<dbReference type="InterPro" id="IPR052994">
    <property type="entry name" value="Tiny_macrocysts_regulators"/>
</dbReference>
<dbReference type="InParanoid" id="Q245C8"/>
<dbReference type="Proteomes" id="UP000009168">
    <property type="component" value="Unassembled WGS sequence"/>
</dbReference>
<dbReference type="KEGG" id="tet:TTHERM_00732830"/>
<evidence type="ECO:0000256" key="1">
    <source>
        <dbReference type="SAM" id="MobiDB-lite"/>
    </source>
</evidence>
<dbReference type="PANTHER" id="PTHR31600">
    <property type="entry name" value="TINY MACROCYSTS PROTEIN B-RELATED"/>
    <property type="match status" value="1"/>
</dbReference>
<feature type="transmembrane region" description="Helical" evidence="2">
    <location>
        <begin position="1383"/>
        <end position="1400"/>
    </location>
</feature>
<organism evidence="3 4">
    <name type="scientific">Tetrahymena thermophila (strain SB210)</name>
    <dbReference type="NCBI Taxonomy" id="312017"/>
    <lineage>
        <taxon>Eukaryota</taxon>
        <taxon>Sar</taxon>
        <taxon>Alveolata</taxon>
        <taxon>Ciliophora</taxon>
        <taxon>Intramacronucleata</taxon>
        <taxon>Oligohymenophorea</taxon>
        <taxon>Hymenostomatida</taxon>
        <taxon>Tetrahymenina</taxon>
        <taxon>Tetrahymenidae</taxon>
        <taxon>Tetrahymena</taxon>
    </lineage>
</organism>
<sequence>MQQLSSQCHNITSTIQTILMFDNKKYSFSLMNSYSLLKIVAIYKAYVNNQIRQSIQYELKAADLVKREACSNSELITNSDIIKGNVVTIQASFLKAKGKIINSNKEKITSFFGYKLEEEQRIQNLNDIIPSFINKIHPQLMNNLIIKGYSPYINQNLHTYSINKQGFIFPINLKFDYINTIKDDFVLNGCIQKYDNLNEYILIDSLGFIQGVTEQIYHQIFDFAKNMKTNTLKQQNNSVQKLNLEQIIDKINIFYIMPSLFQYIQTQSSNQIKSFQSLKSVDDFSKSNFNYENQLNNQKAIITLPINLQKISNQLNENRKKNQPQSIPERGDKLLNQSQLNDLSGEQNFFHKYQLYFEKNRQFWSDQNSLNKLIIQFNIIEKQFTYMVNDLEQVSQKYYVLEINDISQLDIQIPKLEEQSTQSNSLTHKSQAMENEIVSLKIRNRVESFMQNPSQLQIPILTNNNSTPLLSFTRGQEDSDTFKGGYDTFRIDEIERSYSKRLIKPVVVNTMEQHHNQGNTTNTILGGIQQIYFNQDKSLVSAQKNEFSFESESHQSSIKKAEIEERQGIGSFIAKDFKNQENQAYQYDGNNISQSELQIQIINSLQSPTNRDKYFTLNNLISPKSPNEILLPTYQKAEGDDANKIVTQVENDIYSYRNGRSSFSQIEIPESPIKLYKNQSSILNISDINLMEQNSIRKSRNKSSKRQTITFNMTESSKSNKQQETSLLWKRVSLNKQATVFKFNSGGINEILQHQFSEVSKDDKTQVSNQRVSDLLKSEDQKEDNINNKYIIKNQPSITTLSSFTKCTDNDVIQSIAFKKNPRIINLLNLVLIGRFTIILFLLLSASIILIVDAQQLIDDFGLIQKFKSSYQLYIQEFITGLNLFGMNDGSIYSSEITQKYQSSLQQQIYQFGEDFSDMAKQNSILYSLYLSNSNLQPINTVIYSGQQFNFQAAVQPLEFVMKTFNALLSLAFSSDRSNIEGLFYLVANSLSSLQTFQSLEEQFSDSFYDTYSNLSERYIICGIIVGSTLICIFVITQFFLCQLARYQEKIIFLVTKLDLNDVQYEISKLSNCYTALNKENDQWLSINFSNIMFQFNYKKNIEDISLSYKIQEKNTKGDKKQSKKQKQNQQIQNQGKNKSNLQFSSTIQGQSVSTVKFQLLLTVVLVLCLILFTVILTLSYNKSLKMNPSITLQKKTTQLIYATNTALLFTDLLSVKQMTQNQYFPQIQTSQYISVSLQSVNVIRNYINSFVTYTENIGNYDQNFQSDLNDYFSSDLCNLYDSNQFCTDTANIDYQIRRSFVSSGLSGLFSRYNQYFGNIISALTNQNSSQAKSEIYNFMNSYDYEILILQGFQLPMLSLKDFLDLINQNIINTANSLKNTEIIYYIIFCSIFLVMLLAIDSKVRQQIIEQVSKLNFSLTFIPIHKQHEEVMIQMLKQINNS</sequence>
<proteinExistence type="predicted"/>
<feature type="region of interest" description="Disordered" evidence="1">
    <location>
        <begin position="1116"/>
        <end position="1138"/>
    </location>
</feature>
<dbReference type="EMBL" id="GG662485">
    <property type="protein sequence ID" value="EAS03436.2"/>
    <property type="molecule type" value="Genomic_DNA"/>
</dbReference>
<keyword evidence="2" id="KW-0472">Membrane</keyword>
<keyword evidence="4" id="KW-1185">Reference proteome</keyword>
<dbReference type="eggNOG" id="ENOG502SRHB">
    <property type="taxonomic scope" value="Eukaryota"/>
</dbReference>
<reference evidence="4" key="1">
    <citation type="journal article" date="2006" name="PLoS Biol.">
        <title>Macronuclear genome sequence of the ciliate Tetrahymena thermophila, a model eukaryote.</title>
        <authorList>
            <person name="Eisen J.A."/>
            <person name="Coyne R.S."/>
            <person name="Wu M."/>
            <person name="Wu D."/>
            <person name="Thiagarajan M."/>
            <person name="Wortman J.R."/>
            <person name="Badger J.H."/>
            <person name="Ren Q."/>
            <person name="Amedeo P."/>
            <person name="Jones K.M."/>
            <person name="Tallon L.J."/>
            <person name="Delcher A.L."/>
            <person name="Salzberg S.L."/>
            <person name="Silva J.C."/>
            <person name="Haas B.J."/>
            <person name="Majoros W.H."/>
            <person name="Farzad M."/>
            <person name="Carlton J.M."/>
            <person name="Smith R.K. Jr."/>
            <person name="Garg J."/>
            <person name="Pearlman R.E."/>
            <person name="Karrer K.M."/>
            <person name="Sun L."/>
            <person name="Manning G."/>
            <person name="Elde N.C."/>
            <person name="Turkewitz A.P."/>
            <person name="Asai D.J."/>
            <person name="Wilkes D.E."/>
            <person name="Wang Y."/>
            <person name="Cai H."/>
            <person name="Collins K."/>
            <person name="Stewart B.A."/>
            <person name="Lee S.R."/>
            <person name="Wilamowska K."/>
            <person name="Weinberg Z."/>
            <person name="Ruzzo W.L."/>
            <person name="Wloga D."/>
            <person name="Gaertig J."/>
            <person name="Frankel J."/>
            <person name="Tsao C.-C."/>
            <person name="Gorovsky M.A."/>
            <person name="Keeling P.J."/>
            <person name="Waller R.F."/>
            <person name="Patron N.J."/>
            <person name="Cherry J.M."/>
            <person name="Stover N.A."/>
            <person name="Krieger C.J."/>
            <person name="del Toro C."/>
            <person name="Ryder H.F."/>
            <person name="Williamson S.C."/>
            <person name="Barbeau R.A."/>
            <person name="Hamilton E.P."/>
            <person name="Orias E."/>
        </authorList>
    </citation>
    <scope>NUCLEOTIDE SEQUENCE [LARGE SCALE GENOMIC DNA]</scope>
    <source>
        <strain evidence="4">SB210</strain>
    </source>
</reference>
<evidence type="ECO:0000256" key="2">
    <source>
        <dbReference type="SAM" id="Phobius"/>
    </source>
</evidence>
<protein>
    <submittedName>
        <fullName evidence="3">Transmembrane protein, putative</fullName>
    </submittedName>
</protein>